<sequence length="147" mass="16572">MLSNTCKYALRALIYLGKFSKEDKRVGIKKISEDLGLSSPFLGKILQNLVKQKLLVSTKGPNGGFSLSRDASDISLWDIVIKVDGEEFFTNCLISLEPCKTHDPTKPLCPVHAQYERLRQDISNFYKTTSLETVGKDIDKYEDLVKL</sequence>
<dbReference type="PROSITE" id="PS51197">
    <property type="entry name" value="HTH_RRF2_2"/>
    <property type="match status" value="1"/>
</dbReference>
<dbReference type="SUPFAM" id="SSF46785">
    <property type="entry name" value="Winged helix' DNA-binding domain"/>
    <property type="match status" value="1"/>
</dbReference>
<evidence type="ECO:0000313" key="2">
    <source>
        <dbReference type="Proteomes" id="UP000032544"/>
    </source>
</evidence>
<dbReference type="RefSeq" id="WP_045025738.1">
    <property type="nucleotide sequence ID" value="NZ_JRHC01000001.1"/>
</dbReference>
<dbReference type="EMBL" id="JRHC01000001">
    <property type="protein sequence ID" value="KJF44175.1"/>
    <property type="molecule type" value="Genomic_DNA"/>
</dbReference>
<dbReference type="PANTHER" id="PTHR33221">
    <property type="entry name" value="WINGED HELIX-TURN-HELIX TRANSCRIPTIONAL REGULATOR, RRF2 FAMILY"/>
    <property type="match status" value="1"/>
</dbReference>
<dbReference type="PANTHER" id="PTHR33221:SF15">
    <property type="entry name" value="HTH-TYPE TRANSCRIPTIONAL REGULATOR YWGB-RELATED"/>
    <property type="match status" value="1"/>
</dbReference>
<proteinExistence type="predicted"/>
<evidence type="ECO:0008006" key="3">
    <source>
        <dbReference type="Google" id="ProtNLM"/>
    </source>
</evidence>
<evidence type="ECO:0000313" key="1">
    <source>
        <dbReference type="EMBL" id="KJF44175.1"/>
    </source>
</evidence>
<gene>
    <name evidence="1" type="ORF">LH29_01205</name>
</gene>
<dbReference type="InterPro" id="IPR036390">
    <property type="entry name" value="WH_DNA-bd_sf"/>
</dbReference>
<dbReference type="Proteomes" id="UP000032544">
    <property type="component" value="Unassembled WGS sequence"/>
</dbReference>
<dbReference type="OrthoDB" id="9808360at2"/>
<organism evidence="1 2">
    <name type="scientific">Draconibacterium sediminis</name>
    <dbReference type="NCBI Taxonomy" id="1544798"/>
    <lineage>
        <taxon>Bacteria</taxon>
        <taxon>Pseudomonadati</taxon>
        <taxon>Bacteroidota</taxon>
        <taxon>Bacteroidia</taxon>
        <taxon>Marinilabiliales</taxon>
        <taxon>Prolixibacteraceae</taxon>
        <taxon>Draconibacterium</taxon>
    </lineage>
</organism>
<dbReference type="GO" id="GO:0003700">
    <property type="term" value="F:DNA-binding transcription factor activity"/>
    <property type="evidence" value="ECO:0007669"/>
    <property type="project" value="TreeGrafter"/>
</dbReference>
<dbReference type="AlphaFoldDB" id="A0A0D8JAZ7"/>
<dbReference type="GO" id="GO:0005829">
    <property type="term" value="C:cytosol"/>
    <property type="evidence" value="ECO:0007669"/>
    <property type="project" value="TreeGrafter"/>
</dbReference>
<dbReference type="Pfam" id="PF02082">
    <property type="entry name" value="Rrf2"/>
    <property type="match status" value="1"/>
</dbReference>
<accession>A0A0D8JAZ7</accession>
<comment type="caution">
    <text evidence="1">The sequence shown here is derived from an EMBL/GenBank/DDBJ whole genome shotgun (WGS) entry which is preliminary data.</text>
</comment>
<dbReference type="InterPro" id="IPR036388">
    <property type="entry name" value="WH-like_DNA-bd_sf"/>
</dbReference>
<keyword evidence="2" id="KW-1185">Reference proteome</keyword>
<dbReference type="InterPro" id="IPR000944">
    <property type="entry name" value="Tscrpt_reg_Rrf2"/>
</dbReference>
<dbReference type="STRING" id="1544798.LH29_01205"/>
<name>A0A0D8JAZ7_9BACT</name>
<dbReference type="NCBIfam" id="TIGR00738">
    <property type="entry name" value="rrf2_super"/>
    <property type="match status" value="1"/>
</dbReference>
<reference evidence="1 2" key="1">
    <citation type="submission" date="2014-09" db="EMBL/GenBank/DDBJ databases">
        <title>Draft Genome Sequence of Draconibacterium sp. JN14CK-3.</title>
        <authorList>
            <person name="Dong C."/>
            <person name="Lai Q."/>
            <person name="Shao Z."/>
        </authorList>
    </citation>
    <scope>NUCLEOTIDE SEQUENCE [LARGE SCALE GENOMIC DNA]</scope>
    <source>
        <strain evidence="1 2">JN14CK-3</strain>
    </source>
</reference>
<dbReference type="Gene3D" id="1.10.10.10">
    <property type="entry name" value="Winged helix-like DNA-binding domain superfamily/Winged helix DNA-binding domain"/>
    <property type="match status" value="1"/>
</dbReference>
<protein>
    <recommendedName>
        <fullName evidence="3">Rrf2 family transcriptional regulator</fullName>
    </recommendedName>
</protein>